<keyword evidence="4" id="KW-1185">Reference proteome</keyword>
<protein>
    <submittedName>
        <fullName evidence="3">Uncharacterized protein</fullName>
    </submittedName>
</protein>
<gene>
    <name evidence="3" type="ORF">IFR04_004800</name>
</gene>
<organism evidence="3 4">
    <name type="scientific">Cadophora malorum</name>
    <dbReference type="NCBI Taxonomy" id="108018"/>
    <lineage>
        <taxon>Eukaryota</taxon>
        <taxon>Fungi</taxon>
        <taxon>Dikarya</taxon>
        <taxon>Ascomycota</taxon>
        <taxon>Pezizomycotina</taxon>
        <taxon>Leotiomycetes</taxon>
        <taxon>Helotiales</taxon>
        <taxon>Ploettnerulaceae</taxon>
        <taxon>Cadophora</taxon>
    </lineage>
</organism>
<dbReference type="EMBL" id="JAFJYH010000055">
    <property type="protein sequence ID" value="KAG4422059.1"/>
    <property type="molecule type" value="Genomic_DNA"/>
</dbReference>
<reference evidence="3" key="1">
    <citation type="submission" date="2021-02" db="EMBL/GenBank/DDBJ databases">
        <title>Genome sequence Cadophora malorum strain M34.</title>
        <authorList>
            <person name="Stefanovic E."/>
            <person name="Vu D."/>
            <person name="Scully C."/>
            <person name="Dijksterhuis J."/>
            <person name="Roader J."/>
            <person name="Houbraken J."/>
        </authorList>
    </citation>
    <scope>NUCLEOTIDE SEQUENCE</scope>
    <source>
        <strain evidence="3">M34</strain>
    </source>
</reference>
<evidence type="ECO:0000313" key="3">
    <source>
        <dbReference type="EMBL" id="KAG4422059.1"/>
    </source>
</evidence>
<keyword evidence="2" id="KW-0472">Membrane</keyword>
<feature type="transmembrane region" description="Helical" evidence="2">
    <location>
        <begin position="145"/>
        <end position="166"/>
    </location>
</feature>
<feature type="transmembrane region" description="Helical" evidence="2">
    <location>
        <begin position="578"/>
        <end position="600"/>
    </location>
</feature>
<keyword evidence="2" id="KW-1133">Transmembrane helix</keyword>
<accession>A0A8H7WC20</accession>
<dbReference type="Pfam" id="PF11374">
    <property type="entry name" value="DUF3176"/>
    <property type="match status" value="1"/>
</dbReference>
<evidence type="ECO:0000256" key="1">
    <source>
        <dbReference type="SAM" id="MobiDB-lite"/>
    </source>
</evidence>
<dbReference type="OrthoDB" id="5357734at2759"/>
<dbReference type="PANTHER" id="PTHR37576">
    <property type="entry name" value="DEFECT AT LOW TEMPERATURE PROTEIN 1"/>
    <property type="match status" value="1"/>
</dbReference>
<proteinExistence type="predicted"/>
<feature type="compositionally biased region" description="Low complexity" evidence="1">
    <location>
        <begin position="680"/>
        <end position="702"/>
    </location>
</feature>
<dbReference type="InterPro" id="IPR021514">
    <property type="entry name" value="DUF3176"/>
</dbReference>
<feature type="region of interest" description="Disordered" evidence="1">
    <location>
        <begin position="1"/>
        <end position="40"/>
    </location>
</feature>
<feature type="transmembrane region" description="Helical" evidence="2">
    <location>
        <begin position="102"/>
        <end position="124"/>
    </location>
</feature>
<comment type="caution">
    <text evidence="3">The sequence shown here is derived from an EMBL/GenBank/DDBJ whole genome shotgun (WGS) entry which is preliminary data.</text>
</comment>
<feature type="transmembrane region" description="Helical" evidence="2">
    <location>
        <begin position="60"/>
        <end position="82"/>
    </location>
</feature>
<evidence type="ECO:0000256" key="2">
    <source>
        <dbReference type="SAM" id="Phobius"/>
    </source>
</evidence>
<feature type="region of interest" description="Disordered" evidence="1">
    <location>
        <begin position="669"/>
        <end position="702"/>
    </location>
</feature>
<dbReference type="PANTHER" id="PTHR37576:SF2">
    <property type="entry name" value="DEFECT AT LOW TEMPERATURE PROTEIN 1"/>
    <property type="match status" value="1"/>
</dbReference>
<name>A0A8H7WC20_9HELO</name>
<keyword evidence="2" id="KW-0812">Transmembrane</keyword>
<dbReference type="AlphaFoldDB" id="A0A8H7WC20"/>
<dbReference type="Proteomes" id="UP000664132">
    <property type="component" value="Unassembled WGS sequence"/>
</dbReference>
<sequence>MGSEKEFSVSERPVSSEPDLEIEQEKARNHSVAQAKLESGPETIEEDAHWRPGYIARFPWLGLGCLLTVLLCGIGCLITLILADGVAKYYWGNVAPNVIVNILNSVANLCFGIAITNGIAIAWWRKTLAGATIKQLDRSWKFSSSIKDVVLGAKYFNFIALAALAAKLTIIDGTLLQKAFSQEILPLDIGPNNNVTGYANVTIPNTGRISGVEGESGLLAKNFNDALKIWFQGGGQLPNSYSGCEGTCYLHVPGAGFEFDCDEPEQVAINAGTQTFDAYTALKNVTKGYNITDFDDVDCSILGNQTYGGLATAICEREVSVRTAPLFHVGFLPVFSGTNTSADAWSYVQMTINYTTANDETNANVSCPGTKYSQSCKLRPAVVEYPVKIQNASTLVTGMSLAIDGKHYNNQTFRNFNSTLKQQNGFAIQSYSNIYENPLGGERTRLGGVAQGLQTYLGGDAVMHYGAQGYHLEQTGNAPTYLSNDLGVQTGGLANSANLCGFQYLDPMTAYDFGGWAEKDPSHRFDVPALVGKINQIMFALALDISDEDDDKNVTAGTLVRQAWVYQDAIHYKTNFNFMWGALASMLVCVFCVLPVYYGYWQLGRAVTLGPFEIAAAFRAPDLHHPTNAPIDTLIKEVGGRRVKFGEVLDGSDKGKIAVADVGMVASVSSTGGGARSTWRMSSQSPRSPRSPKSPGMKSFSG</sequence>
<evidence type="ECO:0000313" key="4">
    <source>
        <dbReference type="Proteomes" id="UP000664132"/>
    </source>
</evidence>